<dbReference type="InterPro" id="IPR050535">
    <property type="entry name" value="DNA_Repair-Maintenance_Comp"/>
</dbReference>
<dbReference type="Pfam" id="PF00149">
    <property type="entry name" value="Metallophos"/>
    <property type="match status" value="1"/>
</dbReference>
<accession>A0A2A2F8A7</accession>
<dbReference type="RefSeq" id="WP_095638057.1">
    <property type="nucleotide sequence ID" value="NZ_NSKC01000011.1"/>
</dbReference>
<comment type="caution">
    <text evidence="2">The sequence shown here is derived from an EMBL/GenBank/DDBJ whole genome shotgun (WGS) entry which is preliminary data.</text>
</comment>
<dbReference type="PANTHER" id="PTHR30337">
    <property type="entry name" value="COMPONENT OF ATP-DEPENDENT DSDNA EXONUCLEASE"/>
    <property type="match status" value="1"/>
</dbReference>
<organism evidence="2 3">
    <name type="scientific">Halorubrum salipaludis</name>
    <dbReference type="NCBI Taxonomy" id="2032630"/>
    <lineage>
        <taxon>Archaea</taxon>
        <taxon>Methanobacteriati</taxon>
        <taxon>Methanobacteriota</taxon>
        <taxon>Stenosarchaea group</taxon>
        <taxon>Halobacteria</taxon>
        <taxon>Halobacteriales</taxon>
        <taxon>Haloferacaceae</taxon>
        <taxon>Halorubrum</taxon>
    </lineage>
</organism>
<sequence>MVGEFEKYIENEIVILTRIDVNEPKVASLRVRRSNGTTHQFRLSDNEPLNICWAVGEEYELKDVELRSRSDGGHFLAETDNTSVRRVSNDAFDFLVVGDTHFGYRNRTTNVDSRYINGYEFNVLDLLVELSDKWNIDGILHTGDLFDHRVDKYGYSNVKEKFDQLGDMDVEVLFVTGNHDNKVESRISSISSLPNINRLDQTANWGSMGGFNILGLNSSSFNNISDFDWTKFEQKYKGPNVLIAHPKSIDMELSTFDQLIKDTNEEWFIFLGHHHEEGEIDEKNLKIIFTGFPSKLDDTGSVWRMRGGNGHCRIVRHRLGKWNKLY</sequence>
<evidence type="ECO:0000259" key="1">
    <source>
        <dbReference type="Pfam" id="PF00149"/>
    </source>
</evidence>
<dbReference type="EMBL" id="NSKC01000011">
    <property type="protein sequence ID" value="PAU80869.1"/>
    <property type="molecule type" value="Genomic_DNA"/>
</dbReference>
<dbReference type="Gene3D" id="3.60.21.10">
    <property type="match status" value="1"/>
</dbReference>
<dbReference type="InterPro" id="IPR004843">
    <property type="entry name" value="Calcineurin-like_PHP"/>
</dbReference>
<proteinExistence type="predicted"/>
<dbReference type="GO" id="GO:0016787">
    <property type="term" value="F:hydrolase activity"/>
    <property type="evidence" value="ECO:0007669"/>
    <property type="project" value="InterPro"/>
</dbReference>
<dbReference type="AlphaFoldDB" id="A0A2A2F8A7"/>
<gene>
    <name evidence="2" type="ORF">CK500_15205</name>
</gene>
<feature type="domain" description="Calcineurin-like phosphoesterase" evidence="1">
    <location>
        <begin position="94"/>
        <end position="277"/>
    </location>
</feature>
<dbReference type="Proteomes" id="UP000218083">
    <property type="component" value="Unassembled WGS sequence"/>
</dbReference>
<reference evidence="2 3" key="1">
    <citation type="submission" date="2017-08" db="EMBL/GenBank/DDBJ databases">
        <title>The strain WRN001 was isolated from Binhai saline alkaline soil, Tianjin, China.</title>
        <authorList>
            <person name="Liu D."/>
            <person name="Zhang G."/>
        </authorList>
    </citation>
    <scope>NUCLEOTIDE SEQUENCE [LARGE SCALE GENOMIC DNA]</scope>
    <source>
        <strain evidence="2 3">WN019</strain>
    </source>
</reference>
<dbReference type="InterPro" id="IPR029052">
    <property type="entry name" value="Metallo-depent_PP-like"/>
</dbReference>
<evidence type="ECO:0000313" key="2">
    <source>
        <dbReference type="EMBL" id="PAU80869.1"/>
    </source>
</evidence>
<evidence type="ECO:0000313" key="3">
    <source>
        <dbReference type="Proteomes" id="UP000218083"/>
    </source>
</evidence>
<keyword evidence="3" id="KW-1185">Reference proteome</keyword>
<protein>
    <recommendedName>
        <fullName evidence="1">Calcineurin-like phosphoesterase domain-containing protein</fullName>
    </recommendedName>
</protein>
<dbReference type="OrthoDB" id="11638at2157"/>
<dbReference type="SUPFAM" id="SSF56300">
    <property type="entry name" value="Metallo-dependent phosphatases"/>
    <property type="match status" value="1"/>
</dbReference>
<name>A0A2A2F8A7_9EURY</name>